<evidence type="ECO:0000313" key="1">
    <source>
        <dbReference type="EMBL" id="KAB2625480.1"/>
    </source>
</evidence>
<evidence type="ECO:0000313" key="2">
    <source>
        <dbReference type="Proteomes" id="UP000327157"/>
    </source>
</evidence>
<name>A0A5N5HJ10_9ROSA</name>
<sequence>MSLVVDLRNHPLFSVPSLKSSWRCSPYPSILCCLSVFITVLLRLRKPNPYPTSLLIQPQTSILFHLVHLPLLSTYRPSHNLFSKSCCGFAPSEGVLGAPIGPSSSFLFRFLVLLAGVCVRGSDLLALLRC</sequence>
<comment type="caution">
    <text evidence="1">The sequence shown here is derived from an EMBL/GenBank/DDBJ whole genome shotgun (WGS) entry which is preliminary data.</text>
</comment>
<reference evidence="2" key="2">
    <citation type="submission" date="2019-10" db="EMBL/GenBank/DDBJ databases">
        <title>A de novo genome assembly of a pear dwarfing rootstock.</title>
        <authorList>
            <person name="Wang F."/>
            <person name="Wang J."/>
            <person name="Li S."/>
            <person name="Zhang Y."/>
            <person name="Fang M."/>
            <person name="Ma L."/>
            <person name="Zhao Y."/>
            <person name="Jiang S."/>
        </authorList>
    </citation>
    <scope>NUCLEOTIDE SEQUENCE [LARGE SCALE GENOMIC DNA]</scope>
</reference>
<dbReference type="EMBL" id="SMOL01000160">
    <property type="protein sequence ID" value="KAB2625480.1"/>
    <property type="molecule type" value="Genomic_DNA"/>
</dbReference>
<protein>
    <submittedName>
        <fullName evidence="1">S2-RNase</fullName>
    </submittedName>
</protein>
<accession>A0A5N5HJ10</accession>
<proteinExistence type="predicted"/>
<keyword evidence="2" id="KW-1185">Reference proteome</keyword>
<gene>
    <name evidence="1" type="ORF">D8674_017140</name>
</gene>
<dbReference type="AlphaFoldDB" id="A0A5N5HJ10"/>
<organism evidence="1 2">
    <name type="scientific">Pyrus ussuriensis x Pyrus communis</name>
    <dbReference type="NCBI Taxonomy" id="2448454"/>
    <lineage>
        <taxon>Eukaryota</taxon>
        <taxon>Viridiplantae</taxon>
        <taxon>Streptophyta</taxon>
        <taxon>Embryophyta</taxon>
        <taxon>Tracheophyta</taxon>
        <taxon>Spermatophyta</taxon>
        <taxon>Magnoliopsida</taxon>
        <taxon>eudicotyledons</taxon>
        <taxon>Gunneridae</taxon>
        <taxon>Pentapetalae</taxon>
        <taxon>rosids</taxon>
        <taxon>fabids</taxon>
        <taxon>Rosales</taxon>
        <taxon>Rosaceae</taxon>
        <taxon>Amygdaloideae</taxon>
        <taxon>Maleae</taxon>
        <taxon>Pyrus</taxon>
    </lineage>
</organism>
<dbReference type="Proteomes" id="UP000327157">
    <property type="component" value="Chromosome 16"/>
</dbReference>
<reference evidence="1 2" key="1">
    <citation type="submission" date="2019-09" db="EMBL/GenBank/DDBJ databases">
        <authorList>
            <person name="Ou C."/>
        </authorList>
    </citation>
    <scope>NUCLEOTIDE SEQUENCE [LARGE SCALE GENOMIC DNA]</scope>
    <source>
        <strain evidence="1">S2</strain>
        <tissue evidence="1">Leaf</tissue>
    </source>
</reference>
<reference evidence="1 2" key="3">
    <citation type="submission" date="2019-11" db="EMBL/GenBank/DDBJ databases">
        <title>A de novo genome assembly of a pear dwarfing rootstock.</title>
        <authorList>
            <person name="Wang F."/>
            <person name="Wang J."/>
            <person name="Li S."/>
            <person name="Zhang Y."/>
            <person name="Fang M."/>
            <person name="Ma L."/>
            <person name="Zhao Y."/>
            <person name="Jiang S."/>
        </authorList>
    </citation>
    <scope>NUCLEOTIDE SEQUENCE [LARGE SCALE GENOMIC DNA]</scope>
    <source>
        <strain evidence="1">S2</strain>
        <tissue evidence="1">Leaf</tissue>
    </source>
</reference>